<comment type="subcellular location">
    <subcellularLocation>
        <location evidence="1">Golgi apparatus membrane</location>
        <topology evidence="1">Single-pass type II membrane protein</topology>
    </subcellularLocation>
</comment>
<dbReference type="EMBL" id="JAOTOJ010000008">
    <property type="protein sequence ID" value="KAK9398463.1"/>
    <property type="molecule type" value="Genomic_DNA"/>
</dbReference>
<feature type="compositionally biased region" description="Basic and acidic residues" evidence="10">
    <location>
        <begin position="97"/>
        <end position="117"/>
    </location>
</feature>
<feature type="region of interest" description="Disordered" evidence="10">
    <location>
        <begin position="164"/>
        <end position="204"/>
    </location>
</feature>
<evidence type="ECO:0000256" key="7">
    <source>
        <dbReference type="ARBA" id="ARBA00023034"/>
    </source>
</evidence>
<protein>
    <submittedName>
        <fullName evidence="11">Galactose-3-O-sulfotransferase 4</fullName>
    </submittedName>
</protein>
<evidence type="ECO:0000313" key="11">
    <source>
        <dbReference type="EMBL" id="KAK9398463.1"/>
    </source>
</evidence>
<name>A0AAW1BA69_CROAD</name>
<keyword evidence="5" id="KW-0735">Signal-anchor</keyword>
<keyword evidence="12" id="KW-1185">Reference proteome</keyword>
<evidence type="ECO:0000256" key="10">
    <source>
        <dbReference type="SAM" id="MobiDB-lite"/>
    </source>
</evidence>
<keyword evidence="6" id="KW-1133">Transmembrane helix</keyword>
<dbReference type="SUPFAM" id="SSF52540">
    <property type="entry name" value="P-loop containing nucleoside triphosphate hydrolases"/>
    <property type="match status" value="1"/>
</dbReference>
<dbReference type="GO" id="GO:0009247">
    <property type="term" value="P:glycolipid biosynthetic process"/>
    <property type="evidence" value="ECO:0007669"/>
    <property type="project" value="InterPro"/>
</dbReference>
<dbReference type="GO" id="GO:0000139">
    <property type="term" value="C:Golgi membrane"/>
    <property type="evidence" value="ECO:0007669"/>
    <property type="project" value="UniProtKB-SubCell"/>
</dbReference>
<dbReference type="InterPro" id="IPR027417">
    <property type="entry name" value="P-loop_NTPase"/>
</dbReference>
<dbReference type="AlphaFoldDB" id="A0AAW1BA69"/>
<dbReference type="PANTHER" id="PTHR14647">
    <property type="entry name" value="GALACTOSE-3-O-SULFOTRANSFERASE"/>
    <property type="match status" value="1"/>
</dbReference>
<feature type="region of interest" description="Disordered" evidence="10">
    <location>
        <begin position="782"/>
        <end position="801"/>
    </location>
</feature>
<comment type="caution">
    <text evidence="11">The sequence shown here is derived from an EMBL/GenBank/DDBJ whole genome shotgun (WGS) entry which is preliminary data.</text>
</comment>
<reference evidence="11 12" key="1">
    <citation type="journal article" date="2024" name="Proc. Natl. Acad. Sci. U.S.A.">
        <title>The genetic regulatory architecture and epigenomic basis for age-related changes in rattlesnake venom.</title>
        <authorList>
            <person name="Hogan M.P."/>
            <person name="Holding M.L."/>
            <person name="Nystrom G.S."/>
            <person name="Colston T.J."/>
            <person name="Bartlett D.A."/>
            <person name="Mason A.J."/>
            <person name="Ellsworth S.A."/>
            <person name="Rautsaw R.M."/>
            <person name="Lawrence K.C."/>
            <person name="Strickland J.L."/>
            <person name="He B."/>
            <person name="Fraser P."/>
            <person name="Margres M.J."/>
            <person name="Gilbert D.M."/>
            <person name="Gibbs H.L."/>
            <person name="Parkinson C.L."/>
            <person name="Rokyta D.R."/>
        </authorList>
    </citation>
    <scope>NUCLEOTIDE SEQUENCE [LARGE SCALE GENOMIC DNA]</scope>
    <source>
        <strain evidence="11">DRR0105</strain>
    </source>
</reference>
<organism evidence="11 12">
    <name type="scientific">Crotalus adamanteus</name>
    <name type="common">Eastern diamondback rattlesnake</name>
    <dbReference type="NCBI Taxonomy" id="8729"/>
    <lineage>
        <taxon>Eukaryota</taxon>
        <taxon>Metazoa</taxon>
        <taxon>Chordata</taxon>
        <taxon>Craniata</taxon>
        <taxon>Vertebrata</taxon>
        <taxon>Euteleostomi</taxon>
        <taxon>Lepidosauria</taxon>
        <taxon>Squamata</taxon>
        <taxon>Bifurcata</taxon>
        <taxon>Unidentata</taxon>
        <taxon>Episquamata</taxon>
        <taxon>Toxicofera</taxon>
        <taxon>Serpentes</taxon>
        <taxon>Colubroidea</taxon>
        <taxon>Viperidae</taxon>
        <taxon>Crotalinae</taxon>
        <taxon>Crotalus</taxon>
    </lineage>
</organism>
<evidence type="ECO:0000256" key="9">
    <source>
        <dbReference type="ARBA" id="ARBA00023180"/>
    </source>
</evidence>
<keyword evidence="7" id="KW-0333">Golgi apparatus</keyword>
<proteinExistence type="inferred from homology"/>
<dbReference type="Proteomes" id="UP001474421">
    <property type="component" value="Unassembled WGS sequence"/>
</dbReference>
<dbReference type="InterPro" id="IPR009729">
    <property type="entry name" value="Gal-3-0_sulfotransfrase"/>
</dbReference>
<feature type="region of interest" description="Disordered" evidence="10">
    <location>
        <begin position="1"/>
        <end position="148"/>
    </location>
</feature>
<evidence type="ECO:0000256" key="5">
    <source>
        <dbReference type="ARBA" id="ARBA00022968"/>
    </source>
</evidence>
<evidence type="ECO:0000256" key="6">
    <source>
        <dbReference type="ARBA" id="ARBA00022989"/>
    </source>
</evidence>
<evidence type="ECO:0000256" key="8">
    <source>
        <dbReference type="ARBA" id="ARBA00023136"/>
    </source>
</evidence>
<evidence type="ECO:0000256" key="3">
    <source>
        <dbReference type="ARBA" id="ARBA00022679"/>
    </source>
</evidence>
<accession>A0AAW1BA69</accession>
<keyword evidence="4" id="KW-0812">Transmembrane</keyword>
<keyword evidence="3" id="KW-0808">Transferase</keyword>
<dbReference type="Gene3D" id="3.40.50.300">
    <property type="entry name" value="P-loop containing nucleotide triphosphate hydrolases"/>
    <property type="match status" value="1"/>
</dbReference>
<keyword evidence="8" id="KW-0472">Membrane</keyword>
<gene>
    <name evidence="11" type="ORF">NXF25_021824</name>
</gene>
<evidence type="ECO:0000256" key="1">
    <source>
        <dbReference type="ARBA" id="ARBA00004323"/>
    </source>
</evidence>
<sequence length="801" mass="87188">MPALFHPTEGSREAYGGGGSGSGKETEQGPASGEKGITDAPEATGARFEAKGRAGLTDRRMDGCFARPAACTLGRGGGVLRSGGQRESTLGGANVIGEREAHGQPRGRAESASDQKSLRQKRGGGRTPGGGGEEGVEESRRRKRPPRSGLLSFVGAVALIAPVPSPFPEQTRKSLETPKDLRAEGPRRRHPSPQFGAACGRARAGDLPSRWDSLPRRPSTRCAEMGGLRLLQRGALHVLWRRWVQSGAEFGGWWVQAPSLGAKSASSLLEPGSERPAGSSPTDAGEGAGGAPERTYGEKSLPLPRVTGAEQSEFCFVPVAGRYCHLSTSAPCPILPLGKEGQECSSPGPGQSATSGILPSETPALAQGPWQRYCCCYRLPLLWVALAVCTTIGFTLQLLGISLPKSRVSSPPLLSPTRTPVSSAEPLGVREEEPVSHLLSCQPRQHLVFLKTHKTASSTLINILHRFGDTRSLRFALPAGYQFSYPRLFQARHVKGWRPSGAPFDILCHHMRFNLPEVQKVTPTDSFYFSIVRDPASLAESAFSYYRGVVPAFRRARSLPEFLASPQNFYRPGERGSHYARNLLWFDFGLDPPTSPGLAPIHAALLGLDRIFHLVLLTEYMDESLVLLRDALCWSSKDVVAFQHNLRNPEAVHQLGAADVARLRAWNHLDWHLYTHFNRTFWARVKHFGTARMAGEVVILRKQRAELMRGCLQGGGPLEPGNIADERIRPFQFGQVPILGYALQPSLASGLQTVCQQLVTPELQYKDLLDAKQFPHPYKGGDLRQGWGEAAHNGSWQKPSN</sequence>
<keyword evidence="9" id="KW-0325">Glycoprotein</keyword>
<feature type="compositionally biased region" description="Basic and acidic residues" evidence="10">
    <location>
        <begin position="170"/>
        <end position="186"/>
    </location>
</feature>
<dbReference type="PANTHER" id="PTHR14647:SF57">
    <property type="entry name" value="GALACTOSE-3-O-SULFOTRANSFERASE 4"/>
    <property type="match status" value="1"/>
</dbReference>
<dbReference type="GO" id="GO:0001733">
    <property type="term" value="F:galactosylceramide sulfotransferase activity"/>
    <property type="evidence" value="ECO:0007669"/>
    <property type="project" value="InterPro"/>
</dbReference>
<evidence type="ECO:0000256" key="4">
    <source>
        <dbReference type="ARBA" id="ARBA00022692"/>
    </source>
</evidence>
<evidence type="ECO:0000313" key="12">
    <source>
        <dbReference type="Proteomes" id="UP001474421"/>
    </source>
</evidence>
<comment type="similarity">
    <text evidence="2">Belongs to the galactose-3-O-sulfotransferase family.</text>
</comment>
<dbReference type="Pfam" id="PF06990">
    <property type="entry name" value="Gal-3-0_sulfotr"/>
    <property type="match status" value="1"/>
</dbReference>
<feature type="region of interest" description="Disordered" evidence="10">
    <location>
        <begin position="265"/>
        <end position="300"/>
    </location>
</feature>
<feature type="compositionally biased region" description="Basic and acidic residues" evidence="10">
    <location>
        <begin position="48"/>
        <end position="62"/>
    </location>
</feature>
<evidence type="ECO:0000256" key="2">
    <source>
        <dbReference type="ARBA" id="ARBA00008124"/>
    </source>
</evidence>